<evidence type="ECO:0000256" key="2">
    <source>
        <dbReference type="ARBA" id="ARBA00022692"/>
    </source>
</evidence>
<dbReference type="InterPro" id="IPR005821">
    <property type="entry name" value="Ion_trans_dom"/>
</dbReference>
<keyword evidence="6" id="KW-0175">Coiled coil</keyword>
<evidence type="ECO:0000256" key="1">
    <source>
        <dbReference type="ARBA" id="ARBA00004141"/>
    </source>
</evidence>
<dbReference type="EMBL" id="ASPP01013277">
    <property type="protein sequence ID" value="ETO19799.1"/>
    <property type="molecule type" value="Genomic_DNA"/>
</dbReference>
<feature type="transmembrane region" description="Helical" evidence="7">
    <location>
        <begin position="180"/>
        <end position="201"/>
    </location>
</feature>
<feature type="transmembrane region" description="Helical" evidence="7">
    <location>
        <begin position="763"/>
        <end position="786"/>
    </location>
</feature>
<evidence type="ECO:0000256" key="4">
    <source>
        <dbReference type="ARBA" id="ARBA00022989"/>
    </source>
</evidence>
<dbReference type="InterPro" id="IPR018247">
    <property type="entry name" value="EF_Hand_1_Ca_BS"/>
</dbReference>
<organism evidence="9 10">
    <name type="scientific">Reticulomyxa filosa</name>
    <dbReference type="NCBI Taxonomy" id="46433"/>
    <lineage>
        <taxon>Eukaryota</taxon>
        <taxon>Sar</taxon>
        <taxon>Rhizaria</taxon>
        <taxon>Retaria</taxon>
        <taxon>Foraminifera</taxon>
        <taxon>Monothalamids</taxon>
        <taxon>Reticulomyxidae</taxon>
        <taxon>Reticulomyxa</taxon>
    </lineage>
</organism>
<feature type="transmembrane region" description="Helical" evidence="7">
    <location>
        <begin position="51"/>
        <end position="68"/>
    </location>
</feature>
<feature type="transmembrane region" description="Helical" evidence="7">
    <location>
        <begin position="213"/>
        <end position="232"/>
    </location>
</feature>
<dbReference type="PANTHER" id="PTHR46726:SF1">
    <property type="entry name" value="TWO-PORE CALCIUM CHANNEL 3"/>
    <property type="match status" value="1"/>
</dbReference>
<dbReference type="AlphaFoldDB" id="X6N227"/>
<dbReference type="Gene3D" id="1.10.238.10">
    <property type="entry name" value="EF-hand"/>
    <property type="match status" value="1"/>
</dbReference>
<dbReference type="GO" id="GO:0005216">
    <property type="term" value="F:monoatomic ion channel activity"/>
    <property type="evidence" value="ECO:0007669"/>
    <property type="project" value="InterPro"/>
</dbReference>
<feature type="domain" description="EF-hand" evidence="8">
    <location>
        <begin position="464"/>
        <end position="499"/>
    </location>
</feature>
<dbReference type="SUPFAM" id="SSF47473">
    <property type="entry name" value="EF-hand"/>
    <property type="match status" value="1"/>
</dbReference>
<gene>
    <name evidence="9" type="ORF">RFI_17433</name>
</gene>
<feature type="transmembrane region" description="Helical" evidence="7">
    <location>
        <begin position="821"/>
        <end position="843"/>
    </location>
</feature>
<keyword evidence="4 7" id="KW-1133">Transmembrane helix</keyword>
<accession>X6N227</accession>
<feature type="transmembrane region" description="Helical" evidence="7">
    <location>
        <begin position="357"/>
        <end position="377"/>
    </location>
</feature>
<dbReference type="PROSITE" id="PS50222">
    <property type="entry name" value="EF_HAND_2"/>
    <property type="match status" value="1"/>
</dbReference>
<dbReference type="InterPro" id="IPR011992">
    <property type="entry name" value="EF-hand-dom_pair"/>
</dbReference>
<feature type="transmembrane region" description="Helical" evidence="7">
    <location>
        <begin position="297"/>
        <end position="318"/>
    </location>
</feature>
<comment type="subcellular location">
    <subcellularLocation>
        <location evidence="1">Membrane</location>
        <topology evidence="1">Multi-pass membrane protein</topology>
    </subcellularLocation>
</comment>
<feature type="transmembrane region" description="Helical" evidence="7">
    <location>
        <begin position="324"/>
        <end position="345"/>
    </location>
</feature>
<evidence type="ECO:0000313" key="10">
    <source>
        <dbReference type="Proteomes" id="UP000023152"/>
    </source>
</evidence>
<evidence type="ECO:0000256" key="5">
    <source>
        <dbReference type="ARBA" id="ARBA00023136"/>
    </source>
</evidence>
<dbReference type="Pfam" id="PF00520">
    <property type="entry name" value="Ion_trans"/>
    <property type="match status" value="1"/>
</dbReference>
<dbReference type="PROSITE" id="PS00018">
    <property type="entry name" value="EF_HAND_1"/>
    <property type="match status" value="1"/>
</dbReference>
<evidence type="ECO:0000256" key="3">
    <source>
        <dbReference type="ARBA" id="ARBA00022837"/>
    </source>
</evidence>
<comment type="caution">
    <text evidence="9">The sequence shown here is derived from an EMBL/GenBank/DDBJ whole genome shotgun (WGS) entry which is preliminary data.</text>
</comment>
<keyword evidence="2 7" id="KW-0812">Transmembrane</keyword>
<feature type="transmembrane region" description="Helical" evidence="7">
    <location>
        <begin position="593"/>
        <end position="615"/>
    </location>
</feature>
<name>X6N227_RETFI</name>
<evidence type="ECO:0000313" key="9">
    <source>
        <dbReference type="EMBL" id="ETO19799.1"/>
    </source>
</evidence>
<sequence length="1025" mass="119661">MIDFPQLTASRIRYYDKNIDQDSVYFYYNLDWVVCSLVSIPARSSHFADQMVMLISTVLFVVFFLMVLEQVRSKAKKKEKQHYQKVEPAYEDIKHDVKKVVLNACNSSWAQDMEEKRQRAGASMVVTMNQAKLFLCDRAIQHMESQDYEQGKMFMFETCQMETNKDWFHLKFIRCFSHPWYDACLTIIIAIHLLLACWEPATPSLLQKNGLQSWIAAISGLCIAIQVIDFVIQFTIRYMRFKSHYTKSVDDNVCFDILQSLQKLSLSCHGTYRPQFWYKYHQKHWQRAVIGPGEVRFILHGLIVCLVLVSFICAVTVRVAPFSYYVPILPLLLVLRNTQLFHALFDVARGIAYARDVLFLGFFMVFVTAALGMDLFANTLNARQSFDNFDQVSRAFVTSFVFIVGSDNFNNLVYPAKDISPLSLLFFVIILLSALYALLPMTINRFEASFREARLSSQQKRIDKLVNAFVSAFVCLDLDQSGDISRTEFENLVRRSTHANEQDLWGQLNFGNIQDETDNSIDLDEFISVMSEQDMFTSFKKRILQYNSSRWNAYLETHWFRSAYYRKLIFWFGVLPSLFSAALYRLAPLHSNVLDVVAIYCFIINLLEIFGRCYVFGYMRFIDMVNQPDPLLIQVSSQIWRETIGQSDDGLEYIHVTSDDYQWAATHVKPRKPLEKRSGSNFLFAIRWEWGGGGEMLKSPWDKQRLTWINRIELWWAAVSLIVVIVILSIDPSQKSLLRFWLHMPVLTRVFTLLLVNQRLVLSLYTVIPNFVSLLGLAIAFVYAWARVGTTLFADKERVVLSQSYSQRPNGSFFRTFPDTILTLLSVMVGQGWSSIIPFYVCGKYICWSHFSRYKQSKTNQNTKPIKKKDTCVLMYIGIEELEDRENDLDLISQCFDGTQTEFLEMASESLEQLEAKRRRDEKKIVKIKNLVKLRNKRKQQRKKDRKQSDAWEVRKLFSVNYWSGEYCVFRKYQINLFMFKFLEKLFELLVHYVSMTTCDISTNTQQYEVNAITSVDENGKEYII</sequence>
<evidence type="ECO:0000256" key="6">
    <source>
        <dbReference type="SAM" id="Coils"/>
    </source>
</evidence>
<proteinExistence type="predicted"/>
<dbReference type="PANTHER" id="PTHR46726">
    <property type="entry name" value="TWO PORE CHANNEL 3"/>
    <property type="match status" value="1"/>
</dbReference>
<reference evidence="9 10" key="1">
    <citation type="journal article" date="2013" name="Curr. Biol.">
        <title>The Genome of the Foraminiferan Reticulomyxa filosa.</title>
        <authorList>
            <person name="Glockner G."/>
            <person name="Hulsmann N."/>
            <person name="Schleicher M."/>
            <person name="Noegel A.A."/>
            <person name="Eichinger L."/>
            <person name="Gallinger C."/>
            <person name="Pawlowski J."/>
            <person name="Sierra R."/>
            <person name="Euteneuer U."/>
            <person name="Pillet L."/>
            <person name="Moustafa A."/>
            <person name="Platzer M."/>
            <person name="Groth M."/>
            <person name="Szafranski K."/>
            <person name="Schliwa M."/>
        </authorList>
    </citation>
    <scope>NUCLEOTIDE SEQUENCE [LARGE SCALE GENOMIC DNA]</scope>
</reference>
<feature type="transmembrane region" description="Helical" evidence="7">
    <location>
        <begin position="736"/>
        <end position="756"/>
    </location>
</feature>
<evidence type="ECO:0000256" key="7">
    <source>
        <dbReference type="SAM" id="Phobius"/>
    </source>
</evidence>
<feature type="transmembrane region" description="Helical" evidence="7">
    <location>
        <begin position="419"/>
        <end position="439"/>
    </location>
</feature>
<dbReference type="GO" id="GO:0016020">
    <property type="term" value="C:membrane"/>
    <property type="evidence" value="ECO:0007669"/>
    <property type="project" value="UniProtKB-SubCell"/>
</dbReference>
<dbReference type="InterPro" id="IPR002048">
    <property type="entry name" value="EF_hand_dom"/>
</dbReference>
<keyword evidence="3" id="KW-0106">Calcium</keyword>
<feature type="transmembrane region" description="Helical" evidence="7">
    <location>
        <begin position="568"/>
        <end position="587"/>
    </location>
</feature>
<dbReference type="GO" id="GO:0005509">
    <property type="term" value="F:calcium ion binding"/>
    <property type="evidence" value="ECO:0007669"/>
    <property type="project" value="InterPro"/>
</dbReference>
<keyword evidence="10" id="KW-1185">Reference proteome</keyword>
<dbReference type="Gene3D" id="1.10.287.70">
    <property type="match status" value="2"/>
</dbReference>
<keyword evidence="5 7" id="KW-0472">Membrane</keyword>
<feature type="coiled-coil region" evidence="6">
    <location>
        <begin position="904"/>
        <end position="931"/>
    </location>
</feature>
<evidence type="ECO:0000259" key="8">
    <source>
        <dbReference type="PROSITE" id="PS50222"/>
    </source>
</evidence>
<feature type="transmembrane region" description="Helical" evidence="7">
    <location>
        <begin position="712"/>
        <end position="730"/>
    </location>
</feature>
<dbReference type="Proteomes" id="UP000023152">
    <property type="component" value="Unassembled WGS sequence"/>
</dbReference>
<protein>
    <recommendedName>
        <fullName evidence="8">EF-hand domain-containing protein</fullName>
    </recommendedName>
</protein>